<dbReference type="AlphaFoldDB" id="A0AAV5MAL8"/>
<accession>A0AAV5MAL8</accession>
<proteinExistence type="predicted"/>
<reference evidence="1 2" key="1">
    <citation type="journal article" date="2021" name="Commun. Biol.">
        <title>The genome of Shorea leprosula (Dipterocarpaceae) highlights the ecological relevance of drought in aseasonal tropical rainforests.</title>
        <authorList>
            <person name="Ng K.K.S."/>
            <person name="Kobayashi M.J."/>
            <person name="Fawcett J.A."/>
            <person name="Hatakeyama M."/>
            <person name="Paape T."/>
            <person name="Ng C.H."/>
            <person name="Ang C.C."/>
            <person name="Tnah L.H."/>
            <person name="Lee C.T."/>
            <person name="Nishiyama T."/>
            <person name="Sese J."/>
            <person name="O'Brien M.J."/>
            <person name="Copetti D."/>
            <person name="Mohd Noor M.I."/>
            <person name="Ong R.C."/>
            <person name="Putra M."/>
            <person name="Sireger I.Z."/>
            <person name="Indrioko S."/>
            <person name="Kosugi Y."/>
            <person name="Izuno A."/>
            <person name="Isagi Y."/>
            <person name="Lee S.L."/>
            <person name="Shimizu K.K."/>
        </authorList>
    </citation>
    <scope>NUCLEOTIDE SEQUENCE [LARGE SCALE GENOMIC DNA]</scope>
    <source>
        <strain evidence="1">214</strain>
    </source>
</reference>
<sequence>MLTTKERCFNFEIYFNPTFIIIITEQQNQDADDEGEVVSYRRRRGGELPTEVQGDRATLLLLFSRGDEAVIGLVRC</sequence>
<keyword evidence="2" id="KW-1185">Reference proteome</keyword>
<protein>
    <submittedName>
        <fullName evidence="1">Uncharacterized protein</fullName>
    </submittedName>
</protein>
<gene>
    <name evidence="1" type="ORF">SLEP1_g53516</name>
</gene>
<name>A0AAV5MAL8_9ROSI</name>
<dbReference type="EMBL" id="BPVZ01000210">
    <property type="protein sequence ID" value="GKV46543.1"/>
    <property type="molecule type" value="Genomic_DNA"/>
</dbReference>
<dbReference type="Proteomes" id="UP001054252">
    <property type="component" value="Unassembled WGS sequence"/>
</dbReference>
<organism evidence="1 2">
    <name type="scientific">Rubroshorea leprosula</name>
    <dbReference type="NCBI Taxonomy" id="152421"/>
    <lineage>
        <taxon>Eukaryota</taxon>
        <taxon>Viridiplantae</taxon>
        <taxon>Streptophyta</taxon>
        <taxon>Embryophyta</taxon>
        <taxon>Tracheophyta</taxon>
        <taxon>Spermatophyta</taxon>
        <taxon>Magnoliopsida</taxon>
        <taxon>eudicotyledons</taxon>
        <taxon>Gunneridae</taxon>
        <taxon>Pentapetalae</taxon>
        <taxon>rosids</taxon>
        <taxon>malvids</taxon>
        <taxon>Malvales</taxon>
        <taxon>Dipterocarpaceae</taxon>
        <taxon>Rubroshorea</taxon>
    </lineage>
</organism>
<comment type="caution">
    <text evidence="1">The sequence shown here is derived from an EMBL/GenBank/DDBJ whole genome shotgun (WGS) entry which is preliminary data.</text>
</comment>
<evidence type="ECO:0000313" key="2">
    <source>
        <dbReference type="Proteomes" id="UP001054252"/>
    </source>
</evidence>
<evidence type="ECO:0000313" key="1">
    <source>
        <dbReference type="EMBL" id="GKV46543.1"/>
    </source>
</evidence>